<protein>
    <recommendedName>
        <fullName evidence="2">Secretion system C-terminal sorting domain-containing protein</fullName>
    </recommendedName>
</protein>
<dbReference type="InterPro" id="IPR026444">
    <property type="entry name" value="Secre_tail"/>
</dbReference>
<accession>A0A1D8P500</accession>
<dbReference type="Pfam" id="PF18962">
    <property type="entry name" value="Por_Secre_tail"/>
    <property type="match status" value="1"/>
</dbReference>
<organism evidence="3 4">
    <name type="scientific">Urechidicola croceus</name>
    <dbReference type="NCBI Taxonomy" id="1850246"/>
    <lineage>
        <taxon>Bacteria</taxon>
        <taxon>Pseudomonadati</taxon>
        <taxon>Bacteroidota</taxon>
        <taxon>Flavobacteriia</taxon>
        <taxon>Flavobacteriales</taxon>
        <taxon>Flavobacteriaceae</taxon>
        <taxon>Urechidicola</taxon>
    </lineage>
</organism>
<name>A0A1D8P500_9FLAO</name>
<sequence length="403" mass="45003">MRKLIIILISLISWIGSFGQTITSAEYFFDSDPGVGNGIGLSVDSNTGSLTQSFTIPTNSLENGMHSFYIRTQTEDGDWGLYDRKIFYKIIATQNLPITAAEYFFDVDEGTGNGTSLTVDTNTGTLNQSFSISVDEISIGLHSFYIRTQTEDGSWSLFDREVFYKAGSITTAVITNAEYFFDSDPGVTEGIPIAVDSNTGSLSQSFSISTEELSEGMHSFYIRTLTEDGDWSLYDREIFYIRNFADDGLEAVAAEYFIDSDPGIGEGTLITFDDSSQTSQNLTILTDPDIEEGEHLFYVRTQNVNGEWSFYDSEIFTVTTLGVDDSLFDSVQLSPNPFKNQIRIQSTNNIPIDKITIYNNIGQIVYKNNSKSTEYNLDFLSNGIYILLLESENRKGTFKLVKE</sequence>
<dbReference type="OrthoDB" id="1081439at2"/>
<dbReference type="EMBL" id="CP017478">
    <property type="protein sequence ID" value="AOW19660.1"/>
    <property type="molecule type" value="Genomic_DNA"/>
</dbReference>
<keyword evidence="1" id="KW-0732">Signal</keyword>
<dbReference type="AlphaFoldDB" id="A0A1D8P500"/>
<dbReference type="RefSeq" id="WP_070235776.1">
    <property type="nucleotide sequence ID" value="NZ_CP017478.1"/>
</dbReference>
<evidence type="ECO:0000313" key="4">
    <source>
        <dbReference type="Proteomes" id="UP000176050"/>
    </source>
</evidence>
<dbReference type="KEGG" id="lul:LPB138_02735"/>
<proteinExistence type="predicted"/>
<dbReference type="NCBIfam" id="TIGR04183">
    <property type="entry name" value="Por_Secre_tail"/>
    <property type="match status" value="1"/>
</dbReference>
<dbReference type="Proteomes" id="UP000176050">
    <property type="component" value="Chromosome"/>
</dbReference>
<evidence type="ECO:0000259" key="2">
    <source>
        <dbReference type="Pfam" id="PF18962"/>
    </source>
</evidence>
<feature type="domain" description="Secretion system C-terminal sorting" evidence="2">
    <location>
        <begin position="335"/>
        <end position="400"/>
    </location>
</feature>
<evidence type="ECO:0000256" key="1">
    <source>
        <dbReference type="ARBA" id="ARBA00022729"/>
    </source>
</evidence>
<evidence type="ECO:0000313" key="3">
    <source>
        <dbReference type="EMBL" id="AOW19660.1"/>
    </source>
</evidence>
<reference evidence="3 4" key="1">
    <citation type="submission" date="2016-10" db="EMBL/GenBank/DDBJ databases">
        <title>Lutibacter sp. LPB0138, isolated from marine gastropod.</title>
        <authorList>
            <person name="Kim E."/>
            <person name="Yi H."/>
        </authorList>
    </citation>
    <scope>NUCLEOTIDE SEQUENCE [LARGE SCALE GENOMIC DNA]</scope>
    <source>
        <strain evidence="3 4">LPB0138</strain>
    </source>
</reference>
<gene>
    <name evidence="3" type="ORF">LPB138_02735</name>
</gene>
<keyword evidence="4" id="KW-1185">Reference proteome</keyword>
<dbReference type="STRING" id="1850246.LPB138_02735"/>